<dbReference type="Proteomes" id="UP000824120">
    <property type="component" value="Chromosome 6"/>
</dbReference>
<evidence type="ECO:0000313" key="2">
    <source>
        <dbReference type="Proteomes" id="UP000824120"/>
    </source>
</evidence>
<dbReference type="OrthoDB" id="1306140at2759"/>
<organism evidence="1 2">
    <name type="scientific">Solanum commersonii</name>
    <name type="common">Commerson's wild potato</name>
    <name type="synonym">Commerson's nightshade</name>
    <dbReference type="NCBI Taxonomy" id="4109"/>
    <lineage>
        <taxon>Eukaryota</taxon>
        <taxon>Viridiplantae</taxon>
        <taxon>Streptophyta</taxon>
        <taxon>Embryophyta</taxon>
        <taxon>Tracheophyta</taxon>
        <taxon>Spermatophyta</taxon>
        <taxon>Magnoliopsida</taxon>
        <taxon>eudicotyledons</taxon>
        <taxon>Gunneridae</taxon>
        <taxon>Pentapetalae</taxon>
        <taxon>asterids</taxon>
        <taxon>lamiids</taxon>
        <taxon>Solanales</taxon>
        <taxon>Solanaceae</taxon>
        <taxon>Solanoideae</taxon>
        <taxon>Solaneae</taxon>
        <taxon>Solanum</taxon>
    </lineage>
</organism>
<dbReference type="EMBL" id="JACXVP010000006">
    <property type="protein sequence ID" value="KAG5600476.1"/>
    <property type="molecule type" value="Genomic_DNA"/>
</dbReference>
<accession>A0A9J5YMW7</accession>
<protein>
    <submittedName>
        <fullName evidence="1">Uncharacterized protein</fullName>
    </submittedName>
</protein>
<sequence>MILFYINSISKSLQSKDMHIDVAIDQLRGLISFFKKYREEGFVSAMISAKEIAYEMNIELEVRKKRIAFRKKRFDDEITKSLEFLKNLLEFEQFEAYENIFGFLFNGKKLRSLDDEKLKKRCLNLELSSTHNSYSDIDGLGLFFELKSEREAQCH</sequence>
<reference evidence="1 2" key="1">
    <citation type="submission" date="2020-09" db="EMBL/GenBank/DDBJ databases">
        <title>De no assembly of potato wild relative species, Solanum commersonii.</title>
        <authorList>
            <person name="Cho K."/>
        </authorList>
    </citation>
    <scope>NUCLEOTIDE SEQUENCE [LARGE SCALE GENOMIC DNA]</scope>
    <source>
        <strain evidence="1">LZ3.2</strain>
        <tissue evidence="1">Leaf</tissue>
    </source>
</reference>
<evidence type="ECO:0000313" key="1">
    <source>
        <dbReference type="EMBL" id="KAG5600476.1"/>
    </source>
</evidence>
<proteinExistence type="predicted"/>
<dbReference type="AlphaFoldDB" id="A0A9J5YMW7"/>
<name>A0A9J5YMW7_SOLCO</name>
<gene>
    <name evidence="1" type="ORF">H5410_031846</name>
</gene>
<comment type="caution">
    <text evidence="1">The sequence shown here is derived from an EMBL/GenBank/DDBJ whole genome shotgun (WGS) entry which is preliminary data.</text>
</comment>
<keyword evidence="2" id="KW-1185">Reference proteome</keyword>